<feature type="chain" id="PRO_5043946067" description="Chitin-binding type-2 domain-containing protein" evidence="7">
    <location>
        <begin position="18"/>
        <end position="4092"/>
    </location>
</feature>
<evidence type="ECO:0000256" key="7">
    <source>
        <dbReference type="SAM" id="SignalP"/>
    </source>
</evidence>
<proteinExistence type="predicted"/>
<feature type="compositionally biased region" description="Low complexity" evidence="6">
    <location>
        <begin position="3348"/>
        <end position="3405"/>
    </location>
</feature>
<gene>
    <name evidence="9" type="ORF">WA026_009753</name>
</gene>
<evidence type="ECO:0000313" key="10">
    <source>
        <dbReference type="Proteomes" id="UP001431783"/>
    </source>
</evidence>
<feature type="compositionally biased region" description="Low complexity" evidence="6">
    <location>
        <begin position="1417"/>
        <end position="1471"/>
    </location>
</feature>
<feature type="region of interest" description="Disordered" evidence="6">
    <location>
        <begin position="1901"/>
        <end position="1965"/>
    </location>
</feature>
<feature type="region of interest" description="Disordered" evidence="6">
    <location>
        <begin position="1229"/>
        <end position="1302"/>
    </location>
</feature>
<evidence type="ECO:0000256" key="5">
    <source>
        <dbReference type="ARBA" id="ARBA00023180"/>
    </source>
</evidence>
<evidence type="ECO:0000256" key="2">
    <source>
        <dbReference type="ARBA" id="ARBA00022729"/>
    </source>
</evidence>
<feature type="region of interest" description="Disordered" evidence="6">
    <location>
        <begin position="3348"/>
        <end position="3407"/>
    </location>
</feature>
<evidence type="ECO:0000256" key="6">
    <source>
        <dbReference type="SAM" id="MobiDB-lite"/>
    </source>
</evidence>
<feature type="domain" description="Chitin-binding type-2" evidence="8">
    <location>
        <begin position="3942"/>
        <end position="4003"/>
    </location>
</feature>
<dbReference type="InterPro" id="IPR002557">
    <property type="entry name" value="Chitin-bd_dom"/>
</dbReference>
<dbReference type="Gene3D" id="2.170.140.10">
    <property type="entry name" value="Chitin binding domain"/>
    <property type="match status" value="7"/>
</dbReference>
<keyword evidence="4" id="KW-1015">Disulfide bond</keyword>
<dbReference type="PANTHER" id="PTHR23301">
    <property type="entry name" value="CHITIN BINDING PERITROPHIN-A"/>
    <property type="match status" value="1"/>
</dbReference>
<feature type="compositionally biased region" description="Low complexity" evidence="6">
    <location>
        <begin position="933"/>
        <end position="987"/>
    </location>
</feature>
<feature type="region of interest" description="Disordered" evidence="6">
    <location>
        <begin position="2705"/>
        <end position="2728"/>
    </location>
</feature>
<feature type="region of interest" description="Disordered" evidence="6">
    <location>
        <begin position="3186"/>
        <end position="3247"/>
    </location>
</feature>
<feature type="region of interest" description="Disordered" evidence="6">
    <location>
        <begin position="3647"/>
        <end position="3722"/>
    </location>
</feature>
<feature type="compositionally biased region" description="Polar residues" evidence="6">
    <location>
        <begin position="751"/>
        <end position="762"/>
    </location>
</feature>
<dbReference type="SUPFAM" id="SSF57625">
    <property type="entry name" value="Invertebrate chitin-binding proteins"/>
    <property type="match status" value="3"/>
</dbReference>
<feature type="compositionally biased region" description="Low complexity" evidence="6">
    <location>
        <begin position="1078"/>
        <end position="1125"/>
    </location>
</feature>
<keyword evidence="10" id="KW-1185">Reference proteome</keyword>
<feature type="region of interest" description="Disordered" evidence="6">
    <location>
        <begin position="2042"/>
        <end position="2092"/>
    </location>
</feature>
<feature type="compositionally biased region" description="Low complexity" evidence="6">
    <location>
        <begin position="2366"/>
        <end position="2421"/>
    </location>
</feature>
<dbReference type="GO" id="GO:0005576">
    <property type="term" value="C:extracellular region"/>
    <property type="evidence" value="ECO:0007669"/>
    <property type="project" value="InterPro"/>
</dbReference>
<evidence type="ECO:0000256" key="3">
    <source>
        <dbReference type="ARBA" id="ARBA00022737"/>
    </source>
</evidence>
<evidence type="ECO:0000256" key="4">
    <source>
        <dbReference type="ARBA" id="ARBA00023157"/>
    </source>
</evidence>
<feature type="region of interest" description="Disordered" evidence="6">
    <location>
        <begin position="1072"/>
        <end position="1125"/>
    </location>
</feature>
<feature type="compositionally biased region" description="Low complexity" evidence="6">
    <location>
        <begin position="2046"/>
        <end position="2092"/>
    </location>
</feature>
<feature type="region of interest" description="Disordered" evidence="6">
    <location>
        <begin position="2361"/>
        <end position="2421"/>
    </location>
</feature>
<dbReference type="InterPro" id="IPR051940">
    <property type="entry name" value="Chitin_bind-dev_reg"/>
</dbReference>
<feature type="region of interest" description="Disordered" evidence="6">
    <location>
        <begin position="933"/>
        <end position="992"/>
    </location>
</feature>
<protein>
    <recommendedName>
        <fullName evidence="8">Chitin-binding type-2 domain-containing protein</fullName>
    </recommendedName>
</protein>
<organism evidence="9 10">
    <name type="scientific">Henosepilachna vigintioctopunctata</name>
    <dbReference type="NCBI Taxonomy" id="420089"/>
    <lineage>
        <taxon>Eukaryota</taxon>
        <taxon>Metazoa</taxon>
        <taxon>Ecdysozoa</taxon>
        <taxon>Arthropoda</taxon>
        <taxon>Hexapoda</taxon>
        <taxon>Insecta</taxon>
        <taxon>Pterygota</taxon>
        <taxon>Neoptera</taxon>
        <taxon>Endopterygota</taxon>
        <taxon>Coleoptera</taxon>
        <taxon>Polyphaga</taxon>
        <taxon>Cucujiformia</taxon>
        <taxon>Coccinelloidea</taxon>
        <taxon>Coccinellidae</taxon>
        <taxon>Epilachninae</taxon>
        <taxon>Epilachnini</taxon>
        <taxon>Henosepilachna</taxon>
    </lineage>
</organism>
<dbReference type="EMBL" id="JARQZJ010000004">
    <property type="protein sequence ID" value="KAK9870793.1"/>
    <property type="molecule type" value="Genomic_DNA"/>
</dbReference>
<feature type="signal peptide" evidence="7">
    <location>
        <begin position="1"/>
        <end position="17"/>
    </location>
</feature>
<feature type="compositionally biased region" description="Low complexity" evidence="6">
    <location>
        <begin position="1901"/>
        <end position="1955"/>
    </location>
</feature>
<feature type="region of interest" description="Disordered" evidence="6">
    <location>
        <begin position="3492"/>
        <end position="3544"/>
    </location>
</feature>
<feature type="region of interest" description="Disordered" evidence="6">
    <location>
        <begin position="2845"/>
        <end position="2906"/>
    </location>
</feature>
<feature type="compositionally biased region" description="Low complexity" evidence="6">
    <location>
        <begin position="2850"/>
        <end position="2906"/>
    </location>
</feature>
<feature type="region of interest" description="Disordered" evidence="6">
    <location>
        <begin position="2200"/>
        <end position="2268"/>
    </location>
</feature>
<evidence type="ECO:0000256" key="1">
    <source>
        <dbReference type="ARBA" id="ARBA00022669"/>
    </source>
</evidence>
<feature type="region of interest" description="Disordered" evidence="6">
    <location>
        <begin position="1556"/>
        <end position="1609"/>
    </location>
</feature>
<comment type="caution">
    <text evidence="9">The sequence shown here is derived from an EMBL/GenBank/DDBJ whole genome shotgun (WGS) entry which is preliminary data.</text>
</comment>
<feature type="domain" description="Chitin-binding type-2" evidence="8">
    <location>
        <begin position="23"/>
        <end position="82"/>
    </location>
</feature>
<dbReference type="PROSITE" id="PS50940">
    <property type="entry name" value="CHIT_BIND_II"/>
    <property type="match status" value="6"/>
</dbReference>
<feature type="compositionally biased region" description="Low complexity" evidence="6">
    <location>
        <begin position="485"/>
        <end position="505"/>
    </location>
</feature>
<dbReference type="InterPro" id="IPR036508">
    <property type="entry name" value="Chitin-bd_dom_sf"/>
</dbReference>
<keyword evidence="1" id="KW-0147">Chitin-binding</keyword>
<feature type="compositionally biased region" description="Low complexity" evidence="6">
    <location>
        <begin position="3493"/>
        <end position="3544"/>
    </location>
</feature>
<keyword evidence="5" id="KW-0325">Glycoprotein</keyword>
<feature type="domain" description="Chitin-binding type-2" evidence="8">
    <location>
        <begin position="208"/>
        <end position="269"/>
    </location>
</feature>
<feature type="region of interest" description="Disordered" evidence="6">
    <location>
        <begin position="1713"/>
        <end position="1786"/>
    </location>
</feature>
<dbReference type="SMART" id="SM00494">
    <property type="entry name" value="ChtBD2"/>
    <property type="match status" value="29"/>
</dbReference>
<feature type="compositionally biased region" description="Low complexity" evidence="6">
    <location>
        <begin position="1562"/>
        <end position="1609"/>
    </location>
</feature>
<feature type="domain" description="Chitin-binding type-2" evidence="8">
    <location>
        <begin position="108"/>
        <end position="165"/>
    </location>
</feature>
<accession>A0AAW1TQ79</accession>
<feature type="domain" description="Chitin-binding type-2" evidence="8">
    <location>
        <begin position="404"/>
        <end position="465"/>
    </location>
</feature>
<feature type="region of interest" description="Disordered" evidence="6">
    <location>
        <begin position="481"/>
        <end position="505"/>
    </location>
</feature>
<sequence length="4092" mass="451715">MGYFILVFFILTFDALGAQEIEQFVCDETGRFENPTDDTCRTFYLCSFTREGDLVQTQYSCPDGTYFSPTNGICSRNFTCQRSSVGYVIDTEKGDNVHYHCQDETQYKFKCTRSGRFVNLLDPNCKKYHLCSLTQNGFYVETELQCPDGTLFDPNTQKCHTKYQCPCDFIDWETSKGKIFFSKQQFQKEWHHFKVAEFSCTSTDYKKEFECQEAGVFADERDVTCTDYFMCSQLSNGKYVQSFFSCPHGSAFDPFAKRCSSRYECSCQIETSTIPSNPNKLTTSYTELIPSPQSCFTPKKPFACKKRGRFPNRRDVSCSTYYLCDLSRRGELKSKLYRCPRCLYFNPKLGKCTDDYICPCNAIEGSGQSTTNPTNSRSTRSVDTTTRHVTRITTDCRMPSPSRPFRCTSKGRFPDRRDTTCSSYFLCTSLKRNIFKRSSYKCMRNLKFDPSTQRCSASYECPCTNISMTSSLNMSTISLPTTKRSTISSEPTSSSHSSTSFSTATTDDCTVPAIDRPFRCRARGRFPDRRDVTCVSYFLCATDRRGILRRTSVRCQRNTRFDPTVRRCSARYVCPCIRTSITATQSLPTTQSSTISSEPITSTTSLNTTTRATTETGPIINTGTTATSRTTVTTKSPTISTSSNISTSTQISNTTTSFSTSTTDDCTVPPIDRPFRCRARGRFADRRDVTCVSYFLCATDRRGILRRTSVRCQRNTRFDPTVRRCSARYVCPCIRTSITATQNMTTMSLPTTQRSTISSEPITSNTSLNTTTRATTETEPSINTGTTATSRTTVTTESPTISTSSNISTSTRIANTSTSSSTVTTDDCAVPPFDRPFRCTARGRFPDRRDVTCVSYFLCSTDWQGILRRTSVRCLRNTRFNPTLQRCSARYVCPCIRTSITATQNMTTMSLPTTQRSTISSEPITSTISLNTTTRATTETEPSINTGTTATSRTTLTTESPTVSTPSNISTSTQISSTTTSSSTATTDDCTVPPIDRPFRCRERGRFPDRRDVTCVSYFLCATDWQGNLRRTSVRCQRNTRFDPTIQRCSTGYVCPCIGTSIRTTQNMTTVSLPSTQRSTISSEPITSTTSTNTTTRQTTETIPSINTGTTATSRSTTSITQSPTISTPFNVSSSTQISNTTTSFSTTTSVDCIVHSSDRPFRCTSIGIFPNRRDTTCSTYFQCYLVRTGSFRRHFHQCQRNLKFDPSLRKCSDRYVCPCESTTVNMTTFSSPSSQSSTISSEPTTSSTNLNTTTSQTTVTVSSTNTRPTVTSRTTTVSTQSSSTSTSSNASISTQTSNTTTSFLTGTTDDCTVPPIDRPFRCTARGRFPDRRDVTCVSYFLCATDWRGILRRTSVRCQSNTRFDPTIRRCSARYACPCIRTSITATQNMTTMSLPTTQRSTISSEPITSTISLNTTTRATTETEPSINTGTTATSRTTLTTESPTVSTPSNISTSTQISSTTTSSSTATTDDCTVPPIDRPFRCRERGRFPDRRDVTCVSYFLCATDWQGNLRRTSVRCQRNTRFDPTIQRCSTGYVCPCIGTSIRTTQNMTTVSLPSTQRSTISSEPITSTTSTNTTTRQTTETIPSINTGTTATSRSTSSITQSPTISTPFNVSSSTQISNTTTSFSTTKSVDCIVHSSDRPFRCTSIGIFPNRRDTTCSTYFQCYLVRTGSFRRHFHQCQRNLKFDPSLRKCTDIYVCPCESTTVNMTTFSSPSSQSSTISSEPTTSSTNLNTTTSQTTVTVSSTDTRPTVTSRTTTVSTQSSSTSTSSNASISTQTSNTTTSFLTGTTDDCTVPPIDRPFRCTARGRFPDRRDVTCVSYFLCATDWRGILRRTSVRCQRNTRFDPTVRRCSARYVCPCIRTSITATQNMTTMSLPTTQRSTISSEPITSTISLNTTTRATTETEPSINTGTTATSRTTVTTESPTVSTSSNISTSTQISSTTTSSSTATTDDCTVPPIDRPFRCRARGRFPDRRDVTCVSYFLCATDRRGILRRTSVRCQRNTRFDPTIQRCSTGYVCPCIGTSIRTTQNMTTVSLTSTQRSTISSEPITSTTSTNTTTRQTTETIPSINTGTTATSRSTTSITQSPTISTPFNVSISTQISNTTTSFSTATTDDCTVPPIDRPFRCRERGRFPDRRDVTCISYFLCSTDWQGILRRTSVRCQRNTRFNPTVQRCSSRYVCPCIRTSITATQSLPTTQSSTISSEPITSTTSLNTTTRATTETGPSINTGTTATSRTTETTESPTISTSSNISTSTQISNTTTSFSTSTTDDCTVLPIDRPFRCRARGRFPDRRDVTCVSYFLCATDWQGILRRTSVRCQRNTRFDPTIQRCSTVYVCPCIGTSIRTTQNMTTVSLPSTQRSTISSEPITSTTSTNTTTRQTTETIPSINTGTTDTSRSTTSITPSPTISTPFNVSSSTQISNTTTSFSTTTSVDCIVHSSDRPFRCTSIGIFPNRRDTTCSTYFQCYLVRIGSFRRHFHQCQRNLKFDPSLRKCSDRYVCPCESTTVNMTTFSSPSSQPSTISSEPTTSSTNLNTTTSQTTVTVSSTNTRPTVTSRTTTVSTQSSSTSTSSNASISTQTSNTTTSFLTGTTDDCTVPPIDRPFRCTARGRFPDRRDVTCVSYFLCATDWRGILRRTSVRCQSNTRFDPTIRRCSARYVCPCIRTSITATQNMTTMSLPTTQRSTISSEPITSTISLNTTTRATTETEPSINTGTTATSRTTVTTESPTVSTFSNISTSTQITSTTTSSSTATTDDCTVPPIDRPFRCRERGRFPDRRDVTCLSYFLCSTDWQGILRRTSVRCQRNTRFDPTIQRCSIGYVCPCIGTSIRTTQNMTTVSLPSTQRSTISSEPITSTTSTNTTTRQTTETIPSINTGTTATSRSTSSRTQSPTISTPFNVSSSTQISNTTTSFSTTTSVDCIVHSSDRPFRCTSIGIFPNRRDTTCSTYFQCYLVRTGSFRRHFHQCQRNLKFDPSLRKCSDIYVCPCESTTVNMTTFSSPSSQSSTISSEPTTSSTNLNTTTSQTAVTVSSTNTRPTVTSRTTTVSTQSSSTSTSSNASISTQTSNTTTSFLTGTTDDCTVPPIDRPFRCTARGRFPDRRDVTCVSYFLCATDWRGILRRTSVRCQRNTRFDPTVRRCSARYVCPCIRTSITATQNMTTMSLPTTQRSTISSEPITSTISLSTTTRATTETEPSINTGTTATSRTTVTTESPTVSTSSNISTSTQISSTTTSSSTATTDDCTVPPIDRPFRCTARGRFPDRRDVTCVSYFLCATDWRGILRRTSVRCQRNTRFDPTVRRCSARYVCPCIRTSITATQNMTTMSLPTTQRSTISSEPITSTISLSTTTRATTETEPSINTGTTATSRTTVTTESPTVSTSSNISTSTQISSTTTSSSTATTDDCTVPPFDRPFRCTARGRFPDRRDVTCVSYFLCATDWQGILRRTSVRCQRNTRFDPMIQRCSTGYVCPCIGTSIRTTQNMTTVSLPSTQRSTISSQPITSSTSTNTTTRQTTETISSINTGTTATSRSTTSITQSPTISTPFNVSSSTQISNTTTRFSTTTSVDCIVHSSDRPFRCTSIGIFPNRRDTTCSTYFQCYLVRTGSFRRHFHQCQRNLKFDPSLRKCSDRYVCPCESTTVNMTTFSSPSSQPSTISSEPTISSTNLNTTTSQTTVTVSSTNTRPTATSRTTTAATTTQSPTISTSSNVSMSTQTSNTTTSFSTGTTADCTVPPIDRPFRCTSSGRFPDRRDVTCVSYFSCTMDWQGILRRTSFRCQRNTRFDPSNQRCSARYVCPCTHASTTLNLTTLSLPTTDASTRTSHTTTLLPMTETTRYPSSEIISSTRSTTNMCIVPSPDYKFNCESEGRFPDIADQRCFSYFLCSYVGGRYVQSQFRCPPGSKFDPYVGKCSFVYDCPCDSTGGTTSSSLSTVEACSITTERFICTETGHFKNPTDLSCCTYYLCSASQNGTIIQREYSCPEGYKFDPDSRQCTEDYTCPCSVTEPIENFTPPSFECDIPTEEFVCTSVGRFPNRQDVSCCNYILCSISETGSFVKFEYSCPEGTTFDPELQRCSEFYQCPCINTEVSENKL</sequence>
<name>A0AAW1TQ79_9CUCU</name>
<feature type="compositionally biased region" description="Low complexity" evidence="6">
    <location>
        <begin position="763"/>
        <end position="825"/>
    </location>
</feature>
<reference evidence="9 10" key="1">
    <citation type="submission" date="2023-03" db="EMBL/GenBank/DDBJ databases">
        <title>Genome insight into feeding habits of ladybird beetles.</title>
        <authorList>
            <person name="Li H.-S."/>
            <person name="Huang Y.-H."/>
            <person name="Pang H."/>
        </authorList>
    </citation>
    <scope>NUCLEOTIDE SEQUENCE [LARGE SCALE GENOMIC DNA]</scope>
    <source>
        <strain evidence="9">SYSU_2023b</strain>
        <tissue evidence="9">Whole body</tissue>
    </source>
</reference>
<evidence type="ECO:0000259" key="8">
    <source>
        <dbReference type="PROSITE" id="PS50940"/>
    </source>
</evidence>
<feature type="region of interest" description="Disordered" evidence="6">
    <location>
        <begin position="3001"/>
        <end position="3074"/>
    </location>
</feature>
<feature type="region of interest" description="Disordered" evidence="6">
    <location>
        <begin position="2517"/>
        <end position="2590"/>
    </location>
</feature>
<dbReference type="GO" id="GO:0008061">
    <property type="term" value="F:chitin binding"/>
    <property type="evidence" value="ECO:0007669"/>
    <property type="project" value="UniProtKB-KW"/>
</dbReference>
<keyword evidence="2 7" id="KW-0732">Signal</keyword>
<feature type="region of interest" description="Disordered" evidence="6">
    <location>
        <begin position="751"/>
        <end position="825"/>
    </location>
</feature>
<feature type="region of interest" description="Disordered" evidence="6">
    <location>
        <begin position="588"/>
        <end position="656"/>
    </location>
</feature>
<feature type="compositionally biased region" description="Low complexity" evidence="6">
    <location>
        <begin position="3186"/>
        <end position="3243"/>
    </location>
</feature>
<evidence type="ECO:0000313" key="9">
    <source>
        <dbReference type="EMBL" id="KAK9870793.1"/>
    </source>
</evidence>
<dbReference type="Proteomes" id="UP001431783">
    <property type="component" value="Unassembled WGS sequence"/>
</dbReference>
<feature type="region of interest" description="Disordered" evidence="6">
    <location>
        <begin position="1417"/>
        <end position="1474"/>
    </location>
</feature>
<dbReference type="PANTHER" id="PTHR23301:SF106">
    <property type="entry name" value="CHITIN-BINDING TYPE-2 DOMAIN-CONTAINING PROTEIN-RELATED"/>
    <property type="match status" value="1"/>
</dbReference>
<feature type="domain" description="Chitin-binding type-2" evidence="8">
    <location>
        <begin position="3861"/>
        <end position="3921"/>
    </location>
</feature>
<dbReference type="Pfam" id="PF01607">
    <property type="entry name" value="CBM_14"/>
    <property type="match status" value="2"/>
</dbReference>
<keyword evidence="3" id="KW-0677">Repeat</keyword>